<protein>
    <submittedName>
        <fullName evidence="1">Uncharacterized protein</fullName>
    </submittedName>
</protein>
<accession>A0ACC1D5H5</accession>
<reference evidence="1 2" key="1">
    <citation type="journal article" date="2021" name="Front. Genet.">
        <title>Chromosome-Level Genome Assembly Reveals Significant Gene Expansion in the Toll and IMD Signaling Pathways of Dendrolimus kikuchii.</title>
        <authorList>
            <person name="Zhou J."/>
            <person name="Wu P."/>
            <person name="Xiong Z."/>
            <person name="Liu N."/>
            <person name="Zhao N."/>
            <person name="Ji M."/>
            <person name="Qiu Y."/>
            <person name="Yang B."/>
        </authorList>
    </citation>
    <scope>NUCLEOTIDE SEQUENCE [LARGE SCALE GENOMIC DNA]</scope>
    <source>
        <strain evidence="1">Ann1</strain>
    </source>
</reference>
<evidence type="ECO:0000313" key="2">
    <source>
        <dbReference type="Proteomes" id="UP000824533"/>
    </source>
</evidence>
<gene>
    <name evidence="1" type="ORF">K1T71_004921</name>
</gene>
<name>A0ACC1D5H5_9NEOP</name>
<sequence length="510" mass="57164">MSKKLDNASSRQWEEYRNTLAGNNSPSLQQFLKFLNNRADLLDTVQEQNVQASQSNNTKGFIVTSNNITSTYKNKLNYTKNPMCPMCSDNHFLFACPTFKTLSVDLRIKKVTEARVCKNCLRPGHINKNCRLSHCKYCQLKHNTLLHKEVDSETRPPPSLENNVALSSNIALPSSNRGLVLLSTALVKVRDIHGHPHAVRLLLDNGSTSNFVTQHLCEKLGLVRRNTSSTVSGARLLKCYICIFVCLATKAVHLEVATDLTTEAFIACLNRFVARRGMPQTVYSDNGTNFVGACNELSSFLKRTSCTLSSEAAMKGICFKFIPAYAPAWGGLWESAVKSVKHHLRRILGLSHLTYEELATCLAQIEAILNSRPLVPLSSDPCDLSYLTPSHFLIGRSLTSIPQADIEINNINSLQRFQRVQKLKQHFWNRFSKEYVSCLQQKTRWRASSGALRVGEMVLVEEPNTPPLLWLVGRIVRVMPGQDGVARMAEIKTKKGLLIRTAHRLCPLNI</sequence>
<organism evidence="1 2">
    <name type="scientific">Dendrolimus kikuchii</name>
    <dbReference type="NCBI Taxonomy" id="765133"/>
    <lineage>
        <taxon>Eukaryota</taxon>
        <taxon>Metazoa</taxon>
        <taxon>Ecdysozoa</taxon>
        <taxon>Arthropoda</taxon>
        <taxon>Hexapoda</taxon>
        <taxon>Insecta</taxon>
        <taxon>Pterygota</taxon>
        <taxon>Neoptera</taxon>
        <taxon>Endopterygota</taxon>
        <taxon>Lepidoptera</taxon>
        <taxon>Glossata</taxon>
        <taxon>Ditrysia</taxon>
        <taxon>Bombycoidea</taxon>
        <taxon>Lasiocampidae</taxon>
        <taxon>Dendrolimus</taxon>
    </lineage>
</organism>
<proteinExistence type="predicted"/>
<dbReference type="Proteomes" id="UP000824533">
    <property type="component" value="Linkage Group LG08"/>
</dbReference>
<evidence type="ECO:0000313" key="1">
    <source>
        <dbReference type="EMBL" id="KAJ0179209.1"/>
    </source>
</evidence>
<comment type="caution">
    <text evidence="1">The sequence shown here is derived from an EMBL/GenBank/DDBJ whole genome shotgun (WGS) entry which is preliminary data.</text>
</comment>
<keyword evidence="2" id="KW-1185">Reference proteome</keyword>
<dbReference type="EMBL" id="CM034394">
    <property type="protein sequence ID" value="KAJ0179209.1"/>
    <property type="molecule type" value="Genomic_DNA"/>
</dbReference>